<reference evidence="1" key="1">
    <citation type="submission" date="2020-10" db="EMBL/GenBank/DDBJ databases">
        <authorList>
            <person name="Gilroy R."/>
        </authorList>
    </citation>
    <scope>NUCLEOTIDE SEQUENCE</scope>
    <source>
        <strain evidence="1">ChiBcec7-5410</strain>
    </source>
</reference>
<gene>
    <name evidence="1" type="ORF">IAC43_07530</name>
</gene>
<proteinExistence type="predicted"/>
<reference evidence="1" key="2">
    <citation type="journal article" date="2021" name="PeerJ">
        <title>Extensive microbial diversity within the chicken gut microbiome revealed by metagenomics and culture.</title>
        <authorList>
            <person name="Gilroy R."/>
            <person name="Ravi A."/>
            <person name="Getino M."/>
            <person name="Pursley I."/>
            <person name="Horton D.L."/>
            <person name="Alikhan N.F."/>
            <person name="Baker D."/>
            <person name="Gharbi K."/>
            <person name="Hall N."/>
            <person name="Watson M."/>
            <person name="Adriaenssens E.M."/>
            <person name="Foster-Nyarko E."/>
            <person name="Jarju S."/>
            <person name="Secka A."/>
            <person name="Antonio M."/>
            <person name="Oren A."/>
            <person name="Chaudhuri R.R."/>
            <person name="La Ragione R."/>
            <person name="Hildebrand F."/>
            <person name="Pallen M.J."/>
        </authorList>
    </citation>
    <scope>NUCLEOTIDE SEQUENCE</scope>
    <source>
        <strain evidence="1">ChiBcec7-5410</strain>
    </source>
</reference>
<dbReference type="EMBL" id="DVLW01000206">
    <property type="protein sequence ID" value="HIT95021.1"/>
    <property type="molecule type" value="Genomic_DNA"/>
</dbReference>
<dbReference type="AlphaFoldDB" id="A0A9D1KSX8"/>
<sequence length="187" mass="21429">MEKWWPEVEYQDNLVAGIPPGGVRDPSIVKIMICYLLQRLGRPVPESELVELLTGDQTVNYFLLTTTLAGLKKLGHLREQGKGLVLTRLGVRTAEELSGELPVTLRERILSRAETLRRENRLNSETTAQIVQLEDGYRVDFSFHDGEIEFMKLSLYAPDEVQASRLRKRLLEDYQQLYIDLIGRLTS</sequence>
<evidence type="ECO:0000313" key="1">
    <source>
        <dbReference type="EMBL" id="HIT95021.1"/>
    </source>
</evidence>
<comment type="caution">
    <text evidence="1">The sequence shown here is derived from an EMBL/GenBank/DDBJ whole genome shotgun (WGS) entry which is preliminary data.</text>
</comment>
<organism evidence="1 2">
    <name type="scientific">Candidatus Faecivivens stercoripullorum</name>
    <dbReference type="NCBI Taxonomy" id="2840805"/>
    <lineage>
        <taxon>Bacteria</taxon>
        <taxon>Bacillati</taxon>
        <taxon>Bacillota</taxon>
        <taxon>Clostridia</taxon>
        <taxon>Eubacteriales</taxon>
        <taxon>Oscillospiraceae</taxon>
        <taxon>Oscillospiraceae incertae sedis</taxon>
        <taxon>Candidatus Faecivivens</taxon>
    </lineage>
</organism>
<protein>
    <submittedName>
        <fullName evidence="1">DUF4364 family protein</fullName>
    </submittedName>
</protein>
<dbReference type="Pfam" id="PF14277">
    <property type="entry name" value="DUF4364"/>
    <property type="match status" value="1"/>
</dbReference>
<accession>A0A9D1KSX8</accession>
<evidence type="ECO:0000313" key="2">
    <source>
        <dbReference type="Proteomes" id="UP000824160"/>
    </source>
</evidence>
<dbReference type="Proteomes" id="UP000824160">
    <property type="component" value="Unassembled WGS sequence"/>
</dbReference>
<dbReference type="InterPro" id="IPR025374">
    <property type="entry name" value="DUF4364"/>
</dbReference>
<name>A0A9D1KSX8_9FIRM</name>